<dbReference type="Proteomes" id="UP000198432">
    <property type="component" value="Unassembled WGS sequence"/>
</dbReference>
<reference evidence="2" key="1">
    <citation type="submission" date="2017-06" db="EMBL/GenBank/DDBJ databases">
        <authorList>
            <person name="Varghese N."/>
            <person name="Submissions S."/>
        </authorList>
    </citation>
    <scope>NUCLEOTIDE SEQUENCE [LARGE SCALE GENOMIC DNA]</scope>
    <source>
        <strain evidence="2">NKM1</strain>
    </source>
</reference>
<name>A0A239C3D1_9BACT</name>
<organism evidence="1 2">
    <name type="scientific">Pontibacter ummariensis</name>
    <dbReference type="NCBI Taxonomy" id="1610492"/>
    <lineage>
        <taxon>Bacteria</taxon>
        <taxon>Pseudomonadati</taxon>
        <taxon>Bacteroidota</taxon>
        <taxon>Cytophagia</taxon>
        <taxon>Cytophagales</taxon>
        <taxon>Hymenobacteraceae</taxon>
        <taxon>Pontibacter</taxon>
    </lineage>
</organism>
<accession>A0A239C3D1</accession>
<gene>
    <name evidence="1" type="ORF">SAMN06296052_102298</name>
</gene>
<proteinExistence type="predicted"/>
<protein>
    <submittedName>
        <fullName evidence="1">Uncharacterized protein</fullName>
    </submittedName>
</protein>
<evidence type="ECO:0000313" key="2">
    <source>
        <dbReference type="Proteomes" id="UP000198432"/>
    </source>
</evidence>
<dbReference type="EMBL" id="FZOQ01000002">
    <property type="protein sequence ID" value="SNS14168.1"/>
    <property type="molecule type" value="Genomic_DNA"/>
</dbReference>
<keyword evidence="2" id="KW-1185">Reference proteome</keyword>
<evidence type="ECO:0000313" key="1">
    <source>
        <dbReference type="EMBL" id="SNS14168.1"/>
    </source>
</evidence>
<sequence>MNRQCKYEFPANLPPCSNWLNRIIARFFMMRVLPALFGQGKGNILVPGRASNFAAATGNNHILLPI</sequence>
<dbReference type="AlphaFoldDB" id="A0A239C3D1"/>